<accession>A0ABQ7XCD3</accession>
<sequence>MEDFLCRKFSISWKGARFQGPNSGFLLAGTRSVPLSGTRGSGFYLEVGGNDTGDPVPLILLSWVPLKPELILNSGEDRLLRVLTGAGESRRDDTGNGFLKVSFVLWVPRTEGIGNTFFLPIFYSEPFRMTNGLDLALGSSSIGTRVHSRRRVLNEACGSMDSSDSSLDLTAEIEELRNAAVGEAPPPPGGDRLLPVGPLSVIGVEEVANWRKKCRILDEVTIRIPGPFYRVSDFELGEIPV</sequence>
<gene>
    <name evidence="2" type="ORF">HID58_078962</name>
    <name evidence="1" type="ORF">HID58_093743</name>
</gene>
<evidence type="ECO:0000313" key="1">
    <source>
        <dbReference type="EMBL" id="KAH0852748.1"/>
    </source>
</evidence>
<proteinExistence type="predicted"/>
<organism evidence="1 3">
    <name type="scientific">Brassica napus</name>
    <name type="common">Rape</name>
    <dbReference type="NCBI Taxonomy" id="3708"/>
    <lineage>
        <taxon>Eukaryota</taxon>
        <taxon>Viridiplantae</taxon>
        <taxon>Streptophyta</taxon>
        <taxon>Embryophyta</taxon>
        <taxon>Tracheophyta</taxon>
        <taxon>Spermatophyta</taxon>
        <taxon>Magnoliopsida</taxon>
        <taxon>eudicotyledons</taxon>
        <taxon>Gunneridae</taxon>
        <taxon>Pentapetalae</taxon>
        <taxon>rosids</taxon>
        <taxon>malvids</taxon>
        <taxon>Brassicales</taxon>
        <taxon>Brassicaceae</taxon>
        <taxon>Brassiceae</taxon>
        <taxon>Brassica</taxon>
    </lineage>
</organism>
<dbReference type="EMBL" id="JAGKQM010000976">
    <property type="protein sequence ID" value="KAH0852748.1"/>
    <property type="molecule type" value="Genomic_DNA"/>
</dbReference>
<comment type="caution">
    <text evidence="1">The sequence shown here is derived from an EMBL/GenBank/DDBJ whole genome shotgun (WGS) entry which is preliminary data.</text>
</comment>
<protein>
    <submittedName>
        <fullName evidence="1">Uncharacterized protein</fullName>
    </submittedName>
</protein>
<dbReference type="EMBL" id="JAGKQM010000468">
    <property type="protein sequence ID" value="KAH0854337.1"/>
    <property type="molecule type" value="Genomic_DNA"/>
</dbReference>
<evidence type="ECO:0000313" key="2">
    <source>
        <dbReference type="EMBL" id="KAH0854337.1"/>
    </source>
</evidence>
<dbReference type="Proteomes" id="UP000824890">
    <property type="component" value="Unassembled WGS sequence"/>
</dbReference>
<keyword evidence="3" id="KW-1185">Reference proteome</keyword>
<name>A0ABQ7XCD3_BRANA</name>
<evidence type="ECO:0000313" key="3">
    <source>
        <dbReference type="Proteomes" id="UP000824890"/>
    </source>
</evidence>
<reference evidence="1 3" key="1">
    <citation type="submission" date="2021-05" db="EMBL/GenBank/DDBJ databases">
        <title>Genome Assembly of Synthetic Allotetraploid Brassica napus Reveals Homoeologous Exchanges between Subgenomes.</title>
        <authorList>
            <person name="Davis J.T."/>
        </authorList>
    </citation>
    <scope>NUCLEOTIDE SEQUENCE [LARGE SCALE GENOMIC DNA]</scope>
    <source>
        <strain evidence="3">cv. Da-Ae</strain>
        <tissue evidence="1">Seedling</tissue>
    </source>
</reference>